<reference evidence="4" key="1">
    <citation type="journal article" date="2019" name="Int. J. Syst. Evol. Microbiol.">
        <title>The Global Catalogue of Microorganisms (GCM) 10K type strain sequencing project: providing services to taxonomists for standard genome sequencing and annotation.</title>
        <authorList>
            <consortium name="The Broad Institute Genomics Platform"/>
            <consortium name="The Broad Institute Genome Sequencing Center for Infectious Disease"/>
            <person name="Wu L."/>
            <person name="Ma J."/>
        </authorList>
    </citation>
    <scope>NUCLEOTIDE SEQUENCE [LARGE SCALE GENOMIC DNA]</scope>
    <source>
        <strain evidence="4">JCM 13581</strain>
    </source>
</reference>
<organism evidence="3 4">
    <name type="scientific">Streptomyces sodiiphilus</name>
    <dbReference type="NCBI Taxonomy" id="226217"/>
    <lineage>
        <taxon>Bacteria</taxon>
        <taxon>Bacillati</taxon>
        <taxon>Actinomycetota</taxon>
        <taxon>Actinomycetes</taxon>
        <taxon>Kitasatosporales</taxon>
        <taxon>Streptomycetaceae</taxon>
        <taxon>Streptomyces</taxon>
    </lineage>
</organism>
<dbReference type="SUPFAM" id="SSF55874">
    <property type="entry name" value="ATPase domain of HSP90 chaperone/DNA topoisomerase II/histidine kinase"/>
    <property type="match status" value="1"/>
</dbReference>
<evidence type="ECO:0000256" key="1">
    <source>
        <dbReference type="ARBA" id="ARBA00022527"/>
    </source>
</evidence>
<accession>A0ABP5BAP0</accession>
<comment type="caution">
    <text evidence="3">The sequence shown here is derived from an EMBL/GenBank/DDBJ whole genome shotgun (WGS) entry which is preliminary data.</text>
</comment>
<keyword evidence="1" id="KW-0808">Transferase</keyword>
<feature type="domain" description="Histidine kinase/HSP90-like ATPase" evidence="2">
    <location>
        <begin position="36"/>
        <end position="140"/>
    </location>
</feature>
<name>A0ABP5BAP0_9ACTN</name>
<dbReference type="EMBL" id="BAAAMJ010000082">
    <property type="protein sequence ID" value="GAA1935001.1"/>
    <property type="molecule type" value="Genomic_DNA"/>
</dbReference>
<sequence length="155" mass="16873">MTPARTTDVRTRDLADGAVQHRWVQLDHADHPQALAREQVRHALAGRTTPSRIDNAVSVVSELVANAMEHTDAGPTRMTLDVYEDIVLMWVHDTARDTGSVQPRGVLADDPDDIPENGRGLVLVELLAAKWFVWPTAEGKAVVAAVNLSPGGAKW</sequence>
<dbReference type="PANTHER" id="PTHR35526:SF3">
    <property type="entry name" value="ANTI-SIGMA-F FACTOR RSBW"/>
    <property type="match status" value="1"/>
</dbReference>
<keyword evidence="1" id="KW-0418">Kinase</keyword>
<evidence type="ECO:0000259" key="2">
    <source>
        <dbReference type="Pfam" id="PF13581"/>
    </source>
</evidence>
<dbReference type="RefSeq" id="WP_344266570.1">
    <property type="nucleotide sequence ID" value="NZ_BAAAMJ010000082.1"/>
</dbReference>
<dbReference type="PANTHER" id="PTHR35526">
    <property type="entry name" value="ANTI-SIGMA-F FACTOR RSBW-RELATED"/>
    <property type="match status" value="1"/>
</dbReference>
<evidence type="ECO:0000313" key="4">
    <source>
        <dbReference type="Proteomes" id="UP001501303"/>
    </source>
</evidence>
<proteinExistence type="predicted"/>
<keyword evidence="4" id="KW-1185">Reference proteome</keyword>
<dbReference type="InterPro" id="IPR036890">
    <property type="entry name" value="HATPase_C_sf"/>
</dbReference>
<dbReference type="CDD" id="cd16936">
    <property type="entry name" value="HATPase_RsbW-like"/>
    <property type="match status" value="1"/>
</dbReference>
<dbReference type="InterPro" id="IPR003594">
    <property type="entry name" value="HATPase_dom"/>
</dbReference>
<dbReference type="Gene3D" id="3.30.565.10">
    <property type="entry name" value="Histidine kinase-like ATPase, C-terminal domain"/>
    <property type="match status" value="1"/>
</dbReference>
<dbReference type="Proteomes" id="UP001501303">
    <property type="component" value="Unassembled WGS sequence"/>
</dbReference>
<protein>
    <recommendedName>
        <fullName evidence="2">Histidine kinase/HSP90-like ATPase domain-containing protein</fullName>
    </recommendedName>
</protein>
<dbReference type="InterPro" id="IPR050267">
    <property type="entry name" value="Anti-sigma-factor_SerPK"/>
</dbReference>
<evidence type="ECO:0000313" key="3">
    <source>
        <dbReference type="EMBL" id="GAA1935001.1"/>
    </source>
</evidence>
<dbReference type="Pfam" id="PF13581">
    <property type="entry name" value="HATPase_c_2"/>
    <property type="match status" value="1"/>
</dbReference>
<keyword evidence="1" id="KW-0723">Serine/threonine-protein kinase</keyword>
<gene>
    <name evidence="3" type="ORF">GCM10009716_47550</name>
</gene>